<dbReference type="AlphaFoldDB" id="A0A1I3E1B7"/>
<feature type="transmembrane region" description="Helical" evidence="8">
    <location>
        <begin position="20"/>
        <end position="43"/>
    </location>
</feature>
<evidence type="ECO:0000256" key="8">
    <source>
        <dbReference type="RuleBase" id="RU363041"/>
    </source>
</evidence>
<feature type="transmembrane region" description="Helical" evidence="8">
    <location>
        <begin position="91"/>
        <end position="109"/>
    </location>
</feature>
<reference evidence="9 11" key="1">
    <citation type="submission" date="2016-10" db="EMBL/GenBank/DDBJ databases">
        <authorList>
            <person name="de Groot N.N."/>
        </authorList>
    </citation>
    <scope>NUCLEOTIDE SEQUENCE [LARGE SCALE GENOMIC DNA]</scope>
    <source>
        <strain evidence="9 11">CGMCC 1.6848</strain>
    </source>
</reference>
<dbReference type="GO" id="GO:0005886">
    <property type="term" value="C:plasma membrane"/>
    <property type="evidence" value="ECO:0007669"/>
    <property type="project" value="UniProtKB-SubCell"/>
</dbReference>
<evidence type="ECO:0000256" key="5">
    <source>
        <dbReference type="ARBA" id="ARBA00022692"/>
    </source>
</evidence>
<protein>
    <recommendedName>
        <fullName evidence="8">Probable membrane transporter protein</fullName>
    </recommendedName>
</protein>
<evidence type="ECO:0000256" key="3">
    <source>
        <dbReference type="ARBA" id="ARBA00022448"/>
    </source>
</evidence>
<feature type="transmembrane region" description="Helical" evidence="8">
    <location>
        <begin position="116"/>
        <end position="133"/>
    </location>
</feature>
<accession>A0A1I3E1B7</accession>
<feature type="transmembrane region" description="Helical" evidence="8">
    <location>
        <begin position="50"/>
        <end position="71"/>
    </location>
</feature>
<reference evidence="10 12" key="2">
    <citation type="submission" date="2019-03" db="EMBL/GenBank/DDBJ databases">
        <title>Freshwater and sediment microbial communities from various areas in North America, analyzing microbe dynamics in response to fracking.</title>
        <authorList>
            <person name="Lamendella R."/>
        </authorList>
    </citation>
    <scope>NUCLEOTIDE SEQUENCE [LARGE SCALE GENOMIC DNA]</scope>
    <source>
        <strain evidence="10 12">6_TX</strain>
    </source>
</reference>
<evidence type="ECO:0000256" key="6">
    <source>
        <dbReference type="ARBA" id="ARBA00022989"/>
    </source>
</evidence>
<organism evidence="9 11">
    <name type="scientific">Modicisalibacter xianhensis</name>
    <dbReference type="NCBI Taxonomy" id="442341"/>
    <lineage>
        <taxon>Bacteria</taxon>
        <taxon>Pseudomonadati</taxon>
        <taxon>Pseudomonadota</taxon>
        <taxon>Gammaproteobacteria</taxon>
        <taxon>Oceanospirillales</taxon>
        <taxon>Halomonadaceae</taxon>
        <taxon>Modicisalibacter</taxon>
    </lineage>
</organism>
<feature type="transmembrane region" description="Helical" evidence="8">
    <location>
        <begin position="145"/>
        <end position="171"/>
    </location>
</feature>
<dbReference type="Proteomes" id="UP000294489">
    <property type="component" value="Unassembled WGS sequence"/>
</dbReference>
<evidence type="ECO:0000313" key="12">
    <source>
        <dbReference type="Proteomes" id="UP000294489"/>
    </source>
</evidence>
<gene>
    <name evidence="10" type="ORF">DFO67_111149</name>
    <name evidence="9" type="ORF">SAMN04487959_112141</name>
</gene>
<evidence type="ECO:0000256" key="4">
    <source>
        <dbReference type="ARBA" id="ARBA00022475"/>
    </source>
</evidence>
<feature type="transmembrane region" description="Helical" evidence="8">
    <location>
        <begin position="244"/>
        <end position="265"/>
    </location>
</feature>
<sequence length="266" mass="28864">MLTGLNDKMLTFIPPGEQPVVSIPLSIAFFVVVFFTAALSGVFGMAGGLILLWFLLLVLPATSAIVVHGVIQLCSNASRAWFSRRYIDWRIVSIIASGGAVAALALALVNYSPNTTIVSLLIGLMPILVWIPKRWFHFDASRPGHAFGCGLIAGGLTIAAGVSGPTIDIFFIRTHMDRRQIVATKAAIQVISHAIKIIFYVTATLALTASQWGVVLLAIPLAILGTRSGNAILRRLTDANFRYWTRWIVTVIGGFYFLQGLWLLLA</sequence>
<dbReference type="STRING" id="442341.SAMN04487959_112141"/>
<proteinExistence type="inferred from homology"/>
<dbReference type="Pfam" id="PF01925">
    <property type="entry name" value="TauE"/>
    <property type="match status" value="1"/>
</dbReference>
<keyword evidence="4 8" id="KW-1003">Cell membrane</keyword>
<keyword evidence="5 8" id="KW-0812">Transmembrane</keyword>
<evidence type="ECO:0000313" key="10">
    <source>
        <dbReference type="EMBL" id="TDX28167.1"/>
    </source>
</evidence>
<keyword evidence="11" id="KW-1185">Reference proteome</keyword>
<evidence type="ECO:0000256" key="1">
    <source>
        <dbReference type="ARBA" id="ARBA00004651"/>
    </source>
</evidence>
<evidence type="ECO:0000256" key="2">
    <source>
        <dbReference type="ARBA" id="ARBA00009142"/>
    </source>
</evidence>
<dbReference type="InterPro" id="IPR052017">
    <property type="entry name" value="TSUP"/>
</dbReference>
<dbReference type="EMBL" id="SOEC01000011">
    <property type="protein sequence ID" value="TDX28167.1"/>
    <property type="molecule type" value="Genomic_DNA"/>
</dbReference>
<dbReference type="Proteomes" id="UP000199040">
    <property type="component" value="Unassembled WGS sequence"/>
</dbReference>
<dbReference type="InterPro" id="IPR002781">
    <property type="entry name" value="TM_pro_TauE-like"/>
</dbReference>
<dbReference type="PANTHER" id="PTHR30269">
    <property type="entry name" value="TRANSMEMBRANE PROTEIN YFCA"/>
    <property type="match status" value="1"/>
</dbReference>
<keyword evidence="7 8" id="KW-0472">Membrane</keyword>
<evidence type="ECO:0000313" key="9">
    <source>
        <dbReference type="EMBL" id="SFH92784.1"/>
    </source>
</evidence>
<comment type="similarity">
    <text evidence="2 8">Belongs to the 4-toluene sulfonate uptake permease (TSUP) (TC 2.A.102) family.</text>
</comment>
<feature type="transmembrane region" description="Helical" evidence="8">
    <location>
        <begin position="197"/>
        <end position="224"/>
    </location>
</feature>
<comment type="subcellular location">
    <subcellularLocation>
        <location evidence="1 8">Cell membrane</location>
        <topology evidence="1 8">Multi-pass membrane protein</topology>
    </subcellularLocation>
</comment>
<evidence type="ECO:0000313" key="11">
    <source>
        <dbReference type="Proteomes" id="UP000199040"/>
    </source>
</evidence>
<dbReference type="PANTHER" id="PTHR30269:SF37">
    <property type="entry name" value="MEMBRANE TRANSPORTER PROTEIN"/>
    <property type="match status" value="1"/>
</dbReference>
<evidence type="ECO:0000256" key="7">
    <source>
        <dbReference type="ARBA" id="ARBA00023136"/>
    </source>
</evidence>
<keyword evidence="6 8" id="KW-1133">Transmembrane helix</keyword>
<dbReference type="EMBL" id="FOPY01000012">
    <property type="protein sequence ID" value="SFH92784.1"/>
    <property type="molecule type" value="Genomic_DNA"/>
</dbReference>
<keyword evidence="3" id="KW-0813">Transport</keyword>
<name>A0A1I3E1B7_9GAMM</name>